<feature type="compositionally biased region" description="Low complexity" evidence="5">
    <location>
        <begin position="169"/>
        <end position="232"/>
    </location>
</feature>
<evidence type="ECO:0000256" key="1">
    <source>
        <dbReference type="ARBA" id="ARBA00022512"/>
    </source>
</evidence>
<feature type="chain" id="PRO_5015903505" description="Gram-positive cocci surface proteins LPxTG domain-containing protein" evidence="7">
    <location>
        <begin position="33"/>
        <end position="289"/>
    </location>
</feature>
<feature type="transmembrane region" description="Helical" evidence="6">
    <location>
        <begin position="260"/>
        <end position="281"/>
    </location>
</feature>
<dbReference type="RefSeq" id="WP_110671872.1">
    <property type="nucleotide sequence ID" value="NZ_PYBW01000087.1"/>
</dbReference>
<feature type="signal peptide" evidence="7">
    <location>
        <begin position="1"/>
        <end position="32"/>
    </location>
</feature>
<evidence type="ECO:0000256" key="3">
    <source>
        <dbReference type="ARBA" id="ARBA00022729"/>
    </source>
</evidence>
<evidence type="ECO:0000313" key="10">
    <source>
        <dbReference type="Proteomes" id="UP000248039"/>
    </source>
</evidence>
<feature type="compositionally biased region" description="Polar residues" evidence="5">
    <location>
        <begin position="246"/>
        <end position="257"/>
    </location>
</feature>
<evidence type="ECO:0000256" key="5">
    <source>
        <dbReference type="SAM" id="MobiDB-lite"/>
    </source>
</evidence>
<evidence type="ECO:0000256" key="4">
    <source>
        <dbReference type="ARBA" id="ARBA00023088"/>
    </source>
</evidence>
<keyword evidence="2" id="KW-0964">Secreted</keyword>
<dbReference type="OrthoDB" id="3873432at2"/>
<keyword evidence="4" id="KW-0572">Peptidoglycan-anchor</keyword>
<feature type="domain" description="Gram-positive cocci surface proteins LPxTG" evidence="8">
    <location>
        <begin position="251"/>
        <end position="289"/>
    </location>
</feature>
<evidence type="ECO:0000256" key="7">
    <source>
        <dbReference type="SAM" id="SignalP"/>
    </source>
</evidence>
<keyword evidence="6" id="KW-0472">Membrane</keyword>
<evidence type="ECO:0000256" key="2">
    <source>
        <dbReference type="ARBA" id="ARBA00022525"/>
    </source>
</evidence>
<keyword evidence="10" id="KW-1185">Reference proteome</keyword>
<feature type="region of interest" description="Disordered" evidence="5">
    <location>
        <begin position="165"/>
        <end position="257"/>
    </location>
</feature>
<evidence type="ECO:0000256" key="6">
    <source>
        <dbReference type="SAM" id="Phobius"/>
    </source>
</evidence>
<name>A0A2V4N8U9_9ACTN</name>
<gene>
    <name evidence="9" type="ORF">C7C46_23430</name>
</gene>
<reference evidence="9 10" key="1">
    <citation type="submission" date="2018-03" db="EMBL/GenBank/DDBJ databases">
        <title>Bioinformatic expansion and discovery of thiopeptide antibiotics.</title>
        <authorList>
            <person name="Schwalen C.J."/>
            <person name="Hudson G.A."/>
            <person name="Mitchell D.A."/>
        </authorList>
    </citation>
    <scope>NUCLEOTIDE SEQUENCE [LARGE SCALE GENOMIC DNA]</scope>
    <source>
        <strain evidence="9 10">ATCC 21389</strain>
    </source>
</reference>
<keyword evidence="1" id="KW-0134">Cell wall</keyword>
<dbReference type="EMBL" id="PYBW01000087">
    <property type="protein sequence ID" value="PYC75827.1"/>
    <property type="molecule type" value="Genomic_DNA"/>
</dbReference>
<dbReference type="PROSITE" id="PS50847">
    <property type="entry name" value="GRAM_POS_ANCHORING"/>
    <property type="match status" value="1"/>
</dbReference>
<proteinExistence type="predicted"/>
<keyword evidence="3 7" id="KW-0732">Signal</keyword>
<accession>A0A2V4N8U9</accession>
<evidence type="ECO:0000259" key="8">
    <source>
        <dbReference type="PROSITE" id="PS50847"/>
    </source>
</evidence>
<protein>
    <recommendedName>
        <fullName evidence="8">Gram-positive cocci surface proteins LPxTG domain-containing protein</fullName>
    </recommendedName>
</protein>
<evidence type="ECO:0000313" key="9">
    <source>
        <dbReference type="EMBL" id="PYC75827.1"/>
    </source>
</evidence>
<keyword evidence="6" id="KW-0812">Transmembrane</keyword>
<comment type="caution">
    <text evidence="9">The sequence shown here is derived from an EMBL/GenBank/DDBJ whole genome shotgun (WGS) entry which is preliminary data.</text>
</comment>
<sequence>MHHQPLRRILPALAALGIAAAAPMLTAGPAAAHDSGHCETAGISYSTDGGTHFTKSDDLGGPAGQVVVKLDGEVARGCEYPVSLAAYSTEGATWKTSGKQTLVGFATGLLTQQKPQLLLDLGGRLPECFGQVDLYNGSEKYAGDKAPHYPNAVIGDDKIAWWNGGKACPSGTPSSTPSPSSSTQAPSPTPTPSSTTPATGSPTPSASPSKSASPSPSTPSGTATPVAPAPGTDVPSGKPEVKPVSGTPTNLASTGTDGSALAVTAGAGVVLLGLGAGAVVLTRRRSAKR</sequence>
<organism evidence="9 10">
    <name type="scientific">Streptomyces tateyamensis</name>
    <dbReference type="NCBI Taxonomy" id="565073"/>
    <lineage>
        <taxon>Bacteria</taxon>
        <taxon>Bacillati</taxon>
        <taxon>Actinomycetota</taxon>
        <taxon>Actinomycetes</taxon>
        <taxon>Kitasatosporales</taxon>
        <taxon>Streptomycetaceae</taxon>
        <taxon>Streptomyces</taxon>
    </lineage>
</organism>
<dbReference type="Proteomes" id="UP000248039">
    <property type="component" value="Unassembled WGS sequence"/>
</dbReference>
<dbReference type="AlphaFoldDB" id="A0A2V4N8U9"/>
<dbReference type="NCBIfam" id="TIGR01167">
    <property type="entry name" value="LPXTG_anchor"/>
    <property type="match status" value="1"/>
</dbReference>
<keyword evidence="6" id="KW-1133">Transmembrane helix</keyword>
<dbReference type="InterPro" id="IPR019931">
    <property type="entry name" value="LPXTG_anchor"/>
</dbReference>